<gene>
    <name evidence="3" type="ORF">URODEC1_LOCUS74033</name>
</gene>
<keyword evidence="4" id="KW-1185">Reference proteome</keyword>
<dbReference type="PANTHER" id="PTHR33349:SF13">
    <property type="entry name" value="OS04G0284900 PROTEIN"/>
    <property type="match status" value="1"/>
</dbReference>
<feature type="domain" description="Calmodulin-binding" evidence="2">
    <location>
        <begin position="274"/>
        <end position="379"/>
    </location>
</feature>
<reference evidence="3 4" key="2">
    <citation type="submission" date="2024-10" db="EMBL/GenBank/DDBJ databases">
        <authorList>
            <person name="Ryan C."/>
        </authorList>
    </citation>
    <scope>NUCLEOTIDE SEQUENCE [LARGE SCALE GENOMIC DNA]</scope>
</reference>
<dbReference type="PANTHER" id="PTHR33349">
    <property type="entry name" value="EMB|CAB62594.1"/>
    <property type="match status" value="1"/>
</dbReference>
<evidence type="ECO:0000256" key="1">
    <source>
        <dbReference type="SAM" id="MobiDB-lite"/>
    </source>
</evidence>
<reference evidence="4" key="1">
    <citation type="submission" date="2024-06" db="EMBL/GenBank/DDBJ databases">
        <authorList>
            <person name="Ryan C."/>
        </authorList>
    </citation>
    <scope>NUCLEOTIDE SEQUENCE [LARGE SCALE GENOMIC DNA]</scope>
</reference>
<proteinExistence type="predicted"/>
<accession>A0ABC9CB64</accession>
<evidence type="ECO:0000313" key="4">
    <source>
        <dbReference type="Proteomes" id="UP001497457"/>
    </source>
</evidence>
<dbReference type="AlphaFoldDB" id="A0ABC9CB64"/>
<feature type="compositionally biased region" description="Basic and acidic residues" evidence="1">
    <location>
        <begin position="244"/>
        <end position="260"/>
    </location>
</feature>
<organism evidence="3 4">
    <name type="scientific">Urochloa decumbens</name>
    <dbReference type="NCBI Taxonomy" id="240449"/>
    <lineage>
        <taxon>Eukaryota</taxon>
        <taxon>Viridiplantae</taxon>
        <taxon>Streptophyta</taxon>
        <taxon>Embryophyta</taxon>
        <taxon>Tracheophyta</taxon>
        <taxon>Spermatophyta</taxon>
        <taxon>Magnoliopsida</taxon>
        <taxon>Liliopsida</taxon>
        <taxon>Poales</taxon>
        <taxon>Poaceae</taxon>
        <taxon>PACMAD clade</taxon>
        <taxon>Panicoideae</taxon>
        <taxon>Panicodae</taxon>
        <taxon>Paniceae</taxon>
        <taxon>Melinidinae</taxon>
        <taxon>Urochloa</taxon>
    </lineage>
</organism>
<dbReference type="Proteomes" id="UP001497457">
    <property type="component" value="Chromosome 29rd"/>
</dbReference>
<protein>
    <recommendedName>
        <fullName evidence="2">Calmodulin-binding domain-containing protein</fullName>
    </recommendedName>
</protein>
<evidence type="ECO:0000313" key="3">
    <source>
        <dbReference type="EMBL" id="CAL5017990.1"/>
    </source>
</evidence>
<sequence length="382" mass="40487">MATSKKDPPNAGRGRMSPNLRPSSSESSGYGYGARRARSVPSSPDRKFGTSASSAAASGSPDVQVQRPSLSSAGRSRTMGSSIHGTRAQPFPAAASKPTLSRAKSDKVSTSSQRPPALVVPSSNSFKDTAKTAPKASPSNLLRSKASPRPIADSCKAVSSPKPSSLRVASPSTARGDRVQPVSTARSPGAATKKRLDAVNGATASSKAKSVTQKAMGPSASRKEKDKDPSMQLKETESINTPSIEEHLQEELPDPVDLKSVDMTIPDQHEPSSNQSEQVKDTEESKGPLSEEKADANEMHNGGQDANGSVKTIYECGLVEKEVADRSVDKAVPRIEAAQPWRKDDPKGNDVIEETKSKLLEERKSRVKALVGAFETVLSFKE</sequence>
<feature type="compositionally biased region" description="Polar residues" evidence="1">
    <location>
        <begin position="61"/>
        <end position="84"/>
    </location>
</feature>
<name>A0ABC9CB64_9POAL</name>
<evidence type="ECO:0000259" key="2">
    <source>
        <dbReference type="Pfam" id="PF07839"/>
    </source>
</evidence>
<feature type="region of interest" description="Disordered" evidence="1">
    <location>
        <begin position="1"/>
        <end position="309"/>
    </location>
</feature>
<dbReference type="Pfam" id="PF07839">
    <property type="entry name" value="CaM_binding"/>
    <property type="match status" value="1"/>
</dbReference>
<feature type="compositionally biased region" description="Polar residues" evidence="1">
    <location>
        <begin position="202"/>
        <end position="213"/>
    </location>
</feature>
<dbReference type="EMBL" id="OZ075139">
    <property type="protein sequence ID" value="CAL5017990.1"/>
    <property type="molecule type" value="Genomic_DNA"/>
</dbReference>
<feature type="compositionally biased region" description="Basic and acidic residues" evidence="1">
    <location>
        <begin position="221"/>
        <end position="237"/>
    </location>
</feature>
<dbReference type="InterPro" id="IPR012417">
    <property type="entry name" value="CaM-bd_dom_pln"/>
</dbReference>
<feature type="compositionally biased region" description="Basic and acidic residues" evidence="1">
    <location>
        <begin position="278"/>
        <end position="298"/>
    </location>
</feature>